<feature type="chain" id="PRO_5040421274" evidence="1">
    <location>
        <begin position="20"/>
        <end position="205"/>
    </location>
</feature>
<accession>A0A9P9ARG6</accession>
<keyword evidence="3" id="KW-1185">Reference proteome</keyword>
<name>A0A9P9ARG6_9HYPO</name>
<dbReference type="AlphaFoldDB" id="A0A9P9ARG6"/>
<evidence type="ECO:0000313" key="2">
    <source>
        <dbReference type="EMBL" id="KAH6896721.1"/>
    </source>
</evidence>
<dbReference type="EMBL" id="JAGPYM010000003">
    <property type="protein sequence ID" value="KAH6896721.1"/>
    <property type="molecule type" value="Genomic_DNA"/>
</dbReference>
<comment type="caution">
    <text evidence="2">The sequence shown here is derived from an EMBL/GenBank/DDBJ whole genome shotgun (WGS) entry which is preliminary data.</text>
</comment>
<keyword evidence="1" id="KW-0732">Signal</keyword>
<sequence>MKFSTLSALALALVAPAMGDMTAIVKEIAPNSENCVAGGECRTAEQAAPYIESALKKYQITQPQVQAAVIALMAFESGSFTYKHNISPGRPGQGTANMQMATYNLMYANSFPEVKEKVTQAGYTTVDSMTDAQLNELLGWVSVDKYNFGSGPWYLTTQCPASIREALVANIDTGFTTYMQECVGVEVTEDRAAYLTAAKEAFGLA</sequence>
<organism evidence="2 3">
    <name type="scientific">Thelonectria olida</name>
    <dbReference type="NCBI Taxonomy" id="1576542"/>
    <lineage>
        <taxon>Eukaryota</taxon>
        <taxon>Fungi</taxon>
        <taxon>Dikarya</taxon>
        <taxon>Ascomycota</taxon>
        <taxon>Pezizomycotina</taxon>
        <taxon>Sordariomycetes</taxon>
        <taxon>Hypocreomycetidae</taxon>
        <taxon>Hypocreales</taxon>
        <taxon>Nectriaceae</taxon>
        <taxon>Thelonectria</taxon>
    </lineage>
</organism>
<dbReference type="Proteomes" id="UP000777438">
    <property type="component" value="Unassembled WGS sequence"/>
</dbReference>
<evidence type="ECO:0000313" key="3">
    <source>
        <dbReference type="Proteomes" id="UP000777438"/>
    </source>
</evidence>
<dbReference type="OrthoDB" id="2349272at2759"/>
<reference evidence="2 3" key="1">
    <citation type="journal article" date="2021" name="Nat. Commun.">
        <title>Genetic determinants of endophytism in the Arabidopsis root mycobiome.</title>
        <authorList>
            <person name="Mesny F."/>
            <person name="Miyauchi S."/>
            <person name="Thiergart T."/>
            <person name="Pickel B."/>
            <person name="Atanasova L."/>
            <person name="Karlsson M."/>
            <person name="Huettel B."/>
            <person name="Barry K.W."/>
            <person name="Haridas S."/>
            <person name="Chen C."/>
            <person name="Bauer D."/>
            <person name="Andreopoulos W."/>
            <person name="Pangilinan J."/>
            <person name="LaButti K."/>
            <person name="Riley R."/>
            <person name="Lipzen A."/>
            <person name="Clum A."/>
            <person name="Drula E."/>
            <person name="Henrissat B."/>
            <person name="Kohler A."/>
            <person name="Grigoriev I.V."/>
            <person name="Martin F.M."/>
            <person name="Hacquard S."/>
        </authorList>
    </citation>
    <scope>NUCLEOTIDE SEQUENCE [LARGE SCALE GENOMIC DNA]</scope>
    <source>
        <strain evidence="2 3">MPI-CAGE-CH-0241</strain>
    </source>
</reference>
<protein>
    <submittedName>
        <fullName evidence="2">Uncharacterized protein</fullName>
    </submittedName>
</protein>
<proteinExistence type="predicted"/>
<gene>
    <name evidence="2" type="ORF">B0T10DRAFT_474975</name>
</gene>
<evidence type="ECO:0000256" key="1">
    <source>
        <dbReference type="SAM" id="SignalP"/>
    </source>
</evidence>
<feature type="signal peptide" evidence="1">
    <location>
        <begin position="1"/>
        <end position="19"/>
    </location>
</feature>